<evidence type="ECO:0000313" key="2">
    <source>
        <dbReference type="EMBL" id="HIU34281.1"/>
    </source>
</evidence>
<accession>A0A9D1ICI9</accession>
<dbReference type="Gene3D" id="3.10.180.10">
    <property type="entry name" value="2,3-Dihydroxybiphenyl 1,2-Dioxygenase, domain 1"/>
    <property type="match status" value="1"/>
</dbReference>
<dbReference type="InterPro" id="IPR037523">
    <property type="entry name" value="VOC_core"/>
</dbReference>
<dbReference type="AlphaFoldDB" id="A0A9D1ICI9"/>
<dbReference type="InterPro" id="IPR004360">
    <property type="entry name" value="Glyas_Fos-R_dOase_dom"/>
</dbReference>
<gene>
    <name evidence="2" type="ORF">IAB02_06940</name>
</gene>
<protein>
    <submittedName>
        <fullName evidence="2">VOC family protein</fullName>
    </submittedName>
</protein>
<dbReference type="Pfam" id="PF00903">
    <property type="entry name" value="Glyoxalase"/>
    <property type="match status" value="1"/>
</dbReference>
<evidence type="ECO:0000259" key="1">
    <source>
        <dbReference type="PROSITE" id="PS51819"/>
    </source>
</evidence>
<comment type="caution">
    <text evidence="2">The sequence shown here is derived from an EMBL/GenBank/DDBJ whole genome shotgun (WGS) entry which is preliminary data.</text>
</comment>
<organism evidence="2 3">
    <name type="scientific">Candidatus Pullichristensenella excrementigallinarum</name>
    <dbReference type="NCBI Taxonomy" id="2840907"/>
    <lineage>
        <taxon>Bacteria</taxon>
        <taxon>Bacillati</taxon>
        <taxon>Bacillota</taxon>
        <taxon>Clostridia</taxon>
        <taxon>Candidatus Pullichristensenella</taxon>
    </lineage>
</organism>
<dbReference type="SUPFAM" id="SSF54593">
    <property type="entry name" value="Glyoxalase/Bleomycin resistance protein/Dihydroxybiphenyl dioxygenase"/>
    <property type="match status" value="1"/>
</dbReference>
<dbReference type="InterPro" id="IPR029068">
    <property type="entry name" value="Glyas_Bleomycin-R_OHBP_Dase"/>
</dbReference>
<evidence type="ECO:0000313" key="3">
    <source>
        <dbReference type="Proteomes" id="UP000824072"/>
    </source>
</evidence>
<feature type="domain" description="VOC" evidence="1">
    <location>
        <begin position="10"/>
        <end position="138"/>
    </location>
</feature>
<sequence length="139" mass="15400">MANEILKGAFFHHIALRAKDYDASMRFYRDALGMTCKGEWGSKGERGSMLLIGNGGIIELYEGGTEDLPEDFETRNGCFFHLAIAVDDVDAAYRKALDAGAREKIAPTDNVIGSVPPMPIRMAFVYGLDGELIEFFQDR</sequence>
<proteinExistence type="predicted"/>
<reference evidence="2" key="2">
    <citation type="journal article" date="2021" name="PeerJ">
        <title>Extensive microbial diversity within the chicken gut microbiome revealed by metagenomics and culture.</title>
        <authorList>
            <person name="Gilroy R."/>
            <person name="Ravi A."/>
            <person name="Getino M."/>
            <person name="Pursley I."/>
            <person name="Horton D.L."/>
            <person name="Alikhan N.F."/>
            <person name="Baker D."/>
            <person name="Gharbi K."/>
            <person name="Hall N."/>
            <person name="Watson M."/>
            <person name="Adriaenssens E.M."/>
            <person name="Foster-Nyarko E."/>
            <person name="Jarju S."/>
            <person name="Secka A."/>
            <person name="Antonio M."/>
            <person name="Oren A."/>
            <person name="Chaudhuri R.R."/>
            <person name="La Ragione R."/>
            <person name="Hildebrand F."/>
            <person name="Pallen M.J."/>
        </authorList>
    </citation>
    <scope>NUCLEOTIDE SEQUENCE</scope>
    <source>
        <strain evidence="2">ChiHcec3-11533</strain>
    </source>
</reference>
<reference evidence="2" key="1">
    <citation type="submission" date="2020-10" db="EMBL/GenBank/DDBJ databases">
        <authorList>
            <person name="Gilroy R."/>
        </authorList>
    </citation>
    <scope>NUCLEOTIDE SEQUENCE</scope>
    <source>
        <strain evidence="2">ChiHcec3-11533</strain>
    </source>
</reference>
<dbReference type="PROSITE" id="PS51819">
    <property type="entry name" value="VOC"/>
    <property type="match status" value="1"/>
</dbReference>
<dbReference type="Proteomes" id="UP000824072">
    <property type="component" value="Unassembled WGS sequence"/>
</dbReference>
<dbReference type="CDD" id="cd06587">
    <property type="entry name" value="VOC"/>
    <property type="match status" value="1"/>
</dbReference>
<dbReference type="EMBL" id="DVMU01000157">
    <property type="protein sequence ID" value="HIU34281.1"/>
    <property type="molecule type" value="Genomic_DNA"/>
</dbReference>
<name>A0A9D1ICI9_9FIRM</name>